<dbReference type="Proteomes" id="UP000811246">
    <property type="component" value="Chromosome 15"/>
</dbReference>
<evidence type="ECO:0000313" key="3">
    <source>
        <dbReference type="Proteomes" id="UP000811246"/>
    </source>
</evidence>
<protein>
    <submittedName>
        <fullName evidence="2">Uncharacterized protein</fullName>
    </submittedName>
</protein>
<dbReference type="AlphaFoldDB" id="A0A922A4F1"/>
<proteinExistence type="predicted"/>
<comment type="caution">
    <text evidence="2">The sequence shown here is derived from an EMBL/GenBank/DDBJ whole genome shotgun (WGS) entry which is preliminary data.</text>
</comment>
<accession>A0A922A4F1</accession>
<evidence type="ECO:0000313" key="2">
    <source>
        <dbReference type="EMBL" id="KAG6673685.1"/>
    </source>
</evidence>
<dbReference type="EMBL" id="CM031839">
    <property type="protein sequence ID" value="KAG6673685.1"/>
    <property type="molecule type" value="Genomic_DNA"/>
</dbReference>
<reference evidence="2" key="1">
    <citation type="submission" date="2021-01" db="EMBL/GenBank/DDBJ databases">
        <authorList>
            <person name="Lovell J.T."/>
            <person name="Bentley N."/>
            <person name="Bhattarai G."/>
            <person name="Jenkins J.W."/>
            <person name="Sreedasyam A."/>
            <person name="Alarcon Y."/>
            <person name="Bock C."/>
            <person name="Boston L."/>
            <person name="Carlson J."/>
            <person name="Cervantes K."/>
            <person name="Clermont K."/>
            <person name="Krom N."/>
            <person name="Kubenka K."/>
            <person name="Mamidi S."/>
            <person name="Mattison C."/>
            <person name="Monteros M."/>
            <person name="Pisani C."/>
            <person name="Plott C."/>
            <person name="Rajasekar S."/>
            <person name="Rhein H.S."/>
            <person name="Rohla C."/>
            <person name="Song M."/>
            <person name="Hilaire R.S."/>
            <person name="Shu S."/>
            <person name="Wells L."/>
            <person name="Wang X."/>
            <person name="Webber J."/>
            <person name="Heerema R.J."/>
            <person name="Klein P."/>
            <person name="Conner P."/>
            <person name="Grauke L."/>
            <person name="Grimwood J."/>
            <person name="Schmutz J."/>
            <person name="Randall J.J."/>
        </authorList>
    </citation>
    <scope>NUCLEOTIDE SEQUENCE</scope>
    <source>
        <tissue evidence="2">Leaf</tissue>
    </source>
</reference>
<sequence>MVWLYWTRRSELHVKVSWFTMPLPELRFPHAVLIHAASTTSSSRSSFASLTTFADQESYIIRNASIIHRIMSRLITASSLY</sequence>
<organism evidence="2 3">
    <name type="scientific">Carya illinoinensis</name>
    <name type="common">Pecan</name>
    <dbReference type="NCBI Taxonomy" id="32201"/>
    <lineage>
        <taxon>Eukaryota</taxon>
        <taxon>Viridiplantae</taxon>
        <taxon>Streptophyta</taxon>
        <taxon>Embryophyta</taxon>
        <taxon>Tracheophyta</taxon>
        <taxon>Spermatophyta</taxon>
        <taxon>Magnoliopsida</taxon>
        <taxon>eudicotyledons</taxon>
        <taxon>Gunneridae</taxon>
        <taxon>Pentapetalae</taxon>
        <taxon>rosids</taxon>
        <taxon>fabids</taxon>
        <taxon>Fagales</taxon>
        <taxon>Juglandaceae</taxon>
        <taxon>Carya</taxon>
    </lineage>
</organism>
<evidence type="ECO:0000313" key="1">
    <source>
        <dbReference type="EMBL" id="KAG6620272.1"/>
    </source>
</evidence>
<gene>
    <name evidence="2" type="ORF">I3842_15G003400</name>
    <name evidence="1" type="ORF">I3842_Q071600</name>
</gene>
<name>A0A922A4F1_CARIL</name>
<dbReference type="EMBL" id="MU228914">
    <property type="protein sequence ID" value="KAG6620272.1"/>
    <property type="molecule type" value="Genomic_DNA"/>
</dbReference>